<dbReference type="HAMAP" id="MF_01307_B">
    <property type="entry name" value="Ribosomal_uS5_B"/>
    <property type="match status" value="1"/>
</dbReference>
<accession>A0A0H4TMS9</accession>
<sequence length="168" mass="17735">MERIDPKGLELKDKVIYLNRVAKVVKGGKRFSFNAIVVVGDNNGHVGIGLGKSNEVPDAIRKAIEQAKKNLLKFPLAASTIPHEVIGHFSSGKVILKPASPGTGIIAGGAVRMVLEVSGIHDVLTKSLGSTNPHNMVKATMDALMQLKSPESVSKARGIGLAPQNRAS</sequence>
<evidence type="ECO:0000256" key="2">
    <source>
        <dbReference type="ARBA" id="ARBA00022730"/>
    </source>
</evidence>
<dbReference type="PANTHER" id="PTHR48277">
    <property type="entry name" value="MITOCHONDRIAL RIBOSOMAL PROTEIN S5"/>
    <property type="match status" value="1"/>
</dbReference>
<dbReference type="SUPFAM" id="SSF54211">
    <property type="entry name" value="Ribosomal protein S5 domain 2-like"/>
    <property type="match status" value="1"/>
</dbReference>
<evidence type="ECO:0000256" key="6">
    <source>
        <dbReference type="ARBA" id="ARBA00035255"/>
    </source>
</evidence>
<dbReference type="InterPro" id="IPR005324">
    <property type="entry name" value="Ribosomal_uS5_C"/>
</dbReference>
<dbReference type="Gene3D" id="3.30.160.20">
    <property type="match status" value="1"/>
</dbReference>
<dbReference type="InterPro" id="IPR013810">
    <property type="entry name" value="Ribosomal_uS5_N"/>
</dbReference>
<organism evidence="10">
    <name type="scientific">uncultured delta proteobacterium Rifle_16ft_4_minimus_2971</name>
    <dbReference type="NCBI Taxonomy" id="1665178"/>
    <lineage>
        <taxon>Bacteria</taxon>
        <taxon>Deltaproteobacteria</taxon>
        <taxon>environmental samples</taxon>
    </lineage>
</organism>
<evidence type="ECO:0000313" key="10">
    <source>
        <dbReference type="EMBL" id="AKQ01889.1"/>
    </source>
</evidence>
<dbReference type="GO" id="GO:0006412">
    <property type="term" value="P:translation"/>
    <property type="evidence" value="ECO:0007669"/>
    <property type="project" value="UniProtKB-UniRule"/>
</dbReference>
<dbReference type="SUPFAM" id="SSF54768">
    <property type="entry name" value="dsRNA-binding domain-like"/>
    <property type="match status" value="1"/>
</dbReference>
<dbReference type="Pfam" id="PF03719">
    <property type="entry name" value="Ribosomal_S5_C"/>
    <property type="match status" value="1"/>
</dbReference>
<evidence type="ECO:0000256" key="4">
    <source>
        <dbReference type="ARBA" id="ARBA00022980"/>
    </source>
</evidence>
<name>A0A0H4TMS9_9DELT</name>
<dbReference type="Pfam" id="PF00333">
    <property type="entry name" value="Ribosomal_S5"/>
    <property type="match status" value="1"/>
</dbReference>
<dbReference type="GO" id="GO:0015935">
    <property type="term" value="C:small ribosomal subunit"/>
    <property type="evidence" value="ECO:0007669"/>
    <property type="project" value="InterPro"/>
</dbReference>
<comment type="function">
    <text evidence="7">With S4 and S12 plays an important role in translational accuracy.</text>
</comment>
<feature type="domain" description="S5 DRBM" evidence="9">
    <location>
        <begin position="11"/>
        <end position="74"/>
    </location>
</feature>
<dbReference type="AlphaFoldDB" id="A0A0H4TMS9"/>
<evidence type="ECO:0000256" key="3">
    <source>
        <dbReference type="ARBA" id="ARBA00022884"/>
    </source>
</evidence>
<comment type="subunit">
    <text evidence="7">Part of the 30S ribosomal subunit. Contacts proteins S4 and S8.</text>
</comment>
<evidence type="ECO:0000256" key="1">
    <source>
        <dbReference type="ARBA" id="ARBA00008945"/>
    </source>
</evidence>
<dbReference type="InterPro" id="IPR020568">
    <property type="entry name" value="Ribosomal_Su5_D2-typ_SF"/>
</dbReference>
<comment type="function">
    <text evidence="7">Located at the back of the 30S subunit body where it stabilizes the conformation of the head with respect to the body.</text>
</comment>
<dbReference type="InterPro" id="IPR014721">
    <property type="entry name" value="Ribsml_uS5_D2-typ_fold_subgr"/>
</dbReference>
<proteinExistence type="inferred from homology"/>
<evidence type="ECO:0000256" key="8">
    <source>
        <dbReference type="RuleBase" id="RU003823"/>
    </source>
</evidence>
<gene>
    <name evidence="7 10" type="primary">rpsE</name>
</gene>
<dbReference type="EMBL" id="KT006982">
    <property type="protein sequence ID" value="AKQ01889.1"/>
    <property type="molecule type" value="Genomic_DNA"/>
</dbReference>
<keyword evidence="2 7" id="KW-0699">rRNA-binding</keyword>
<dbReference type="GO" id="GO:0005737">
    <property type="term" value="C:cytoplasm"/>
    <property type="evidence" value="ECO:0007669"/>
    <property type="project" value="UniProtKB-ARBA"/>
</dbReference>
<dbReference type="GO" id="GO:0003735">
    <property type="term" value="F:structural constituent of ribosome"/>
    <property type="evidence" value="ECO:0007669"/>
    <property type="project" value="UniProtKB-UniRule"/>
</dbReference>
<dbReference type="PROSITE" id="PS00585">
    <property type="entry name" value="RIBOSOMAL_S5"/>
    <property type="match status" value="1"/>
</dbReference>
<dbReference type="NCBIfam" id="TIGR01021">
    <property type="entry name" value="rpsE_bact"/>
    <property type="match status" value="1"/>
</dbReference>
<dbReference type="Gene3D" id="3.30.230.10">
    <property type="match status" value="1"/>
</dbReference>
<dbReference type="FunFam" id="3.30.160.20:FF:000001">
    <property type="entry name" value="30S ribosomal protein S5"/>
    <property type="match status" value="1"/>
</dbReference>
<dbReference type="PANTHER" id="PTHR48277:SF1">
    <property type="entry name" value="MITOCHONDRIAL RIBOSOMAL PROTEIN S5"/>
    <property type="match status" value="1"/>
</dbReference>
<dbReference type="PROSITE" id="PS50881">
    <property type="entry name" value="S5_DSRBD"/>
    <property type="match status" value="1"/>
</dbReference>
<evidence type="ECO:0000256" key="5">
    <source>
        <dbReference type="ARBA" id="ARBA00023274"/>
    </source>
</evidence>
<evidence type="ECO:0000256" key="7">
    <source>
        <dbReference type="HAMAP-Rule" id="MF_01307"/>
    </source>
</evidence>
<keyword evidence="3 7" id="KW-0694">RNA-binding</keyword>
<keyword evidence="5 7" id="KW-0687">Ribonucleoprotein</keyword>
<reference evidence="10" key="1">
    <citation type="journal article" date="2015" name="ISME J.">
        <title>Aquifer environment selects for microbial species cohorts in sediment and groundwater.</title>
        <authorList>
            <person name="Hug L.A."/>
            <person name="Thomas B.C."/>
            <person name="Brown C.T."/>
            <person name="Frischkorn K.R."/>
            <person name="Williams K.H."/>
            <person name="Tringe S.G."/>
            <person name="Banfield J.F."/>
        </authorList>
    </citation>
    <scope>NUCLEOTIDE SEQUENCE</scope>
</reference>
<dbReference type="InterPro" id="IPR000851">
    <property type="entry name" value="Ribosomal_uS5"/>
</dbReference>
<keyword evidence="4 7" id="KW-0689">Ribosomal protein</keyword>
<dbReference type="InterPro" id="IPR018192">
    <property type="entry name" value="Ribosomal_uS5_N_CS"/>
</dbReference>
<dbReference type="GO" id="GO:0042254">
    <property type="term" value="P:ribosome biogenesis"/>
    <property type="evidence" value="ECO:0007669"/>
    <property type="project" value="UniProtKB-ARBA"/>
</dbReference>
<dbReference type="GO" id="GO:0019843">
    <property type="term" value="F:rRNA binding"/>
    <property type="evidence" value="ECO:0007669"/>
    <property type="project" value="UniProtKB-UniRule"/>
</dbReference>
<evidence type="ECO:0000259" key="9">
    <source>
        <dbReference type="PROSITE" id="PS50881"/>
    </source>
</evidence>
<dbReference type="InterPro" id="IPR005712">
    <property type="entry name" value="Ribosomal_uS5_bac-type"/>
</dbReference>
<comment type="domain">
    <text evidence="7">The N-terminal domain interacts with the head of the 30S subunit; the C-terminal domain interacts with the body and contacts protein S4. The interaction surface between S4 and S5 is involved in control of translational fidelity.</text>
</comment>
<comment type="similarity">
    <text evidence="1 7 8">Belongs to the universal ribosomal protein uS5 family.</text>
</comment>
<protein>
    <recommendedName>
        <fullName evidence="6 7">Small ribosomal subunit protein uS5</fullName>
    </recommendedName>
</protein>
<dbReference type="FunFam" id="3.30.230.10:FF:000002">
    <property type="entry name" value="30S ribosomal protein S5"/>
    <property type="match status" value="1"/>
</dbReference>